<evidence type="ECO:0000313" key="3">
    <source>
        <dbReference type="Proteomes" id="UP001501612"/>
    </source>
</evidence>
<gene>
    <name evidence="2" type="ORF">GCM10009737_24000</name>
</gene>
<feature type="domain" description="Methyltransferase" evidence="1">
    <location>
        <begin position="166"/>
        <end position="310"/>
    </location>
</feature>
<keyword evidence="3" id="KW-1185">Reference proteome</keyword>
<organism evidence="2 3">
    <name type="scientific">Nocardioides lentus</name>
    <dbReference type="NCBI Taxonomy" id="338077"/>
    <lineage>
        <taxon>Bacteria</taxon>
        <taxon>Bacillati</taxon>
        <taxon>Actinomycetota</taxon>
        <taxon>Actinomycetes</taxon>
        <taxon>Propionibacteriales</taxon>
        <taxon>Nocardioidaceae</taxon>
        <taxon>Nocardioides</taxon>
    </lineage>
</organism>
<evidence type="ECO:0000259" key="1">
    <source>
        <dbReference type="Pfam" id="PF13679"/>
    </source>
</evidence>
<proteinExistence type="predicted"/>
<evidence type="ECO:0000313" key="2">
    <source>
        <dbReference type="EMBL" id="GAA1921722.1"/>
    </source>
</evidence>
<name>A0ABP5AUU5_9ACTN</name>
<protein>
    <recommendedName>
        <fullName evidence="1">Methyltransferase domain-containing protein</fullName>
    </recommendedName>
</protein>
<dbReference type="PANTHER" id="PTHR13369:SF3">
    <property type="entry name" value="METHYLTRANSFERASE DOMAIN-CONTAINING PROTEIN"/>
    <property type="match status" value="1"/>
</dbReference>
<dbReference type="InterPro" id="IPR029063">
    <property type="entry name" value="SAM-dependent_MTases_sf"/>
</dbReference>
<dbReference type="Pfam" id="PF13679">
    <property type="entry name" value="Methyltransf_32"/>
    <property type="match status" value="1"/>
</dbReference>
<dbReference type="SUPFAM" id="SSF53335">
    <property type="entry name" value="S-adenosyl-L-methionine-dependent methyltransferases"/>
    <property type="match status" value="1"/>
</dbReference>
<accession>A0ABP5AUU5</accession>
<dbReference type="PANTHER" id="PTHR13369">
    <property type="match status" value="1"/>
</dbReference>
<dbReference type="EMBL" id="BAAAMY010000005">
    <property type="protein sequence ID" value="GAA1921722.1"/>
    <property type="molecule type" value="Genomic_DNA"/>
</dbReference>
<dbReference type="Gene3D" id="3.40.50.150">
    <property type="entry name" value="Vaccinia Virus protein VP39"/>
    <property type="match status" value="1"/>
</dbReference>
<dbReference type="Proteomes" id="UP001501612">
    <property type="component" value="Unassembled WGS sequence"/>
</dbReference>
<comment type="caution">
    <text evidence="2">The sequence shown here is derived from an EMBL/GenBank/DDBJ whole genome shotgun (WGS) entry which is preliminary data.</text>
</comment>
<sequence>MPALPLPEALAQVRDDLLDADGLVRAVASGRRKGVDRPPWRRVELRWVDLKAGPHLQVTSYDATQAHTANHASGADADAAVDALLAMPFGHWNDERATADGVATTQVRVTKSGEAVLHRARRDEQVRVDRSHDRAKERLLPLGDPVLAALGITDADGRVKPSRQAKLRQVEEFLRLLDAVLTDALDAGHLRRPTPEDPWRVVDLGCGNAYLTLAAERYLGHVRGLPVHLTGVDTKQQSHDHNAGLADRLSARADFVVGAIGEVELPEPPEVVLALHACDTATDDALARAVAWEAPVVLAAPCCHHDVAAQLKRSTADAPWPMLTRHGILRERFADTLTDALRASLLRSLGYRTDVVQLVDPEYTPRNTLLRGVRTGVRDDAARAEHDALSRDWGLSPRLAELVDAP</sequence>
<dbReference type="InterPro" id="IPR025714">
    <property type="entry name" value="Methyltranfer_dom"/>
</dbReference>
<reference evidence="3" key="1">
    <citation type="journal article" date="2019" name="Int. J. Syst. Evol. Microbiol.">
        <title>The Global Catalogue of Microorganisms (GCM) 10K type strain sequencing project: providing services to taxonomists for standard genome sequencing and annotation.</title>
        <authorList>
            <consortium name="The Broad Institute Genomics Platform"/>
            <consortium name="The Broad Institute Genome Sequencing Center for Infectious Disease"/>
            <person name="Wu L."/>
            <person name="Ma J."/>
        </authorList>
    </citation>
    <scope>NUCLEOTIDE SEQUENCE [LARGE SCALE GENOMIC DNA]</scope>
    <source>
        <strain evidence="3">JCM 14046</strain>
    </source>
</reference>
<dbReference type="RefSeq" id="WP_344007481.1">
    <property type="nucleotide sequence ID" value="NZ_BAAAMY010000005.1"/>
</dbReference>